<keyword evidence="2" id="KW-0678">Repressor</keyword>
<comment type="caution">
    <text evidence="6">The sequence shown here is derived from an EMBL/GenBank/DDBJ whole genome shotgun (WGS) entry which is preliminary data.</text>
</comment>
<dbReference type="EMBL" id="BSNC01000001">
    <property type="protein sequence ID" value="GLP94707.1"/>
    <property type="molecule type" value="Genomic_DNA"/>
</dbReference>
<reference evidence="6" key="1">
    <citation type="journal article" date="2014" name="Int. J. Syst. Evol. Microbiol.">
        <title>Complete genome sequence of Corynebacterium casei LMG S-19264T (=DSM 44701T), isolated from a smear-ripened cheese.</title>
        <authorList>
            <consortium name="US DOE Joint Genome Institute (JGI-PGF)"/>
            <person name="Walter F."/>
            <person name="Albersmeier A."/>
            <person name="Kalinowski J."/>
            <person name="Ruckert C."/>
        </authorList>
    </citation>
    <scope>NUCLEOTIDE SEQUENCE</scope>
    <source>
        <strain evidence="6">NBRC 101628</strain>
    </source>
</reference>
<dbReference type="GO" id="GO:0006402">
    <property type="term" value="P:mRNA catabolic process"/>
    <property type="evidence" value="ECO:0007669"/>
    <property type="project" value="InterPro"/>
</dbReference>
<dbReference type="Proteomes" id="UP001161422">
    <property type="component" value="Unassembled WGS sequence"/>
</dbReference>
<dbReference type="PANTHER" id="PTHR34984">
    <property type="entry name" value="CARBON STORAGE REGULATOR"/>
    <property type="match status" value="1"/>
</dbReference>
<reference evidence="6" key="2">
    <citation type="submission" date="2023-01" db="EMBL/GenBank/DDBJ databases">
        <title>Draft genome sequence of Paraferrimonas sedimenticola strain NBRC 101628.</title>
        <authorList>
            <person name="Sun Q."/>
            <person name="Mori K."/>
        </authorList>
    </citation>
    <scope>NUCLEOTIDE SEQUENCE</scope>
    <source>
        <strain evidence="6">NBRC 101628</strain>
    </source>
</reference>
<evidence type="ECO:0000313" key="7">
    <source>
        <dbReference type="Proteomes" id="UP001161422"/>
    </source>
</evidence>
<evidence type="ECO:0000256" key="3">
    <source>
        <dbReference type="ARBA" id="ARBA00022845"/>
    </source>
</evidence>
<dbReference type="AlphaFoldDB" id="A0AA37VZY8"/>
<dbReference type="InterPro" id="IPR003751">
    <property type="entry name" value="CsrA"/>
</dbReference>
<keyword evidence="4" id="KW-0694">RNA-binding</keyword>
<evidence type="ECO:0000256" key="2">
    <source>
        <dbReference type="ARBA" id="ARBA00022491"/>
    </source>
</evidence>
<dbReference type="Gene3D" id="2.60.40.4380">
    <property type="entry name" value="Translational regulator CsrA"/>
    <property type="match status" value="1"/>
</dbReference>
<dbReference type="PANTHER" id="PTHR34984:SF1">
    <property type="entry name" value="CARBON STORAGE REGULATOR"/>
    <property type="match status" value="1"/>
</dbReference>
<evidence type="ECO:0008006" key="8">
    <source>
        <dbReference type="Google" id="ProtNLM"/>
    </source>
</evidence>
<evidence type="ECO:0000313" key="6">
    <source>
        <dbReference type="EMBL" id="GLP94707.1"/>
    </source>
</evidence>
<proteinExistence type="predicted"/>
<evidence type="ECO:0000256" key="1">
    <source>
        <dbReference type="ARBA" id="ARBA00022490"/>
    </source>
</evidence>
<gene>
    <name evidence="6" type="ORF">GCM10007895_00130</name>
</gene>
<dbReference type="SUPFAM" id="SSF117130">
    <property type="entry name" value="CsrA-like"/>
    <property type="match status" value="1"/>
</dbReference>
<dbReference type="GO" id="GO:0048027">
    <property type="term" value="F:mRNA 5'-UTR binding"/>
    <property type="evidence" value="ECO:0007669"/>
    <property type="project" value="TreeGrafter"/>
</dbReference>
<dbReference type="GO" id="GO:0045947">
    <property type="term" value="P:negative regulation of translational initiation"/>
    <property type="evidence" value="ECO:0007669"/>
    <property type="project" value="TreeGrafter"/>
</dbReference>
<evidence type="ECO:0000256" key="4">
    <source>
        <dbReference type="ARBA" id="ARBA00022884"/>
    </source>
</evidence>
<accession>A0AA37VZY8</accession>
<evidence type="ECO:0000256" key="5">
    <source>
        <dbReference type="ARBA" id="ARBA00023159"/>
    </source>
</evidence>
<sequence length="56" mass="6667">MLKLTRREQESISLFIYDMEIKVLVVQIKGNQVGLCFEAPQEVEILREELIERWSD</sequence>
<dbReference type="InterPro" id="IPR036107">
    <property type="entry name" value="CsrA_sf"/>
</dbReference>
<organism evidence="6 7">
    <name type="scientific">Paraferrimonas sedimenticola</name>
    <dbReference type="NCBI Taxonomy" id="375674"/>
    <lineage>
        <taxon>Bacteria</taxon>
        <taxon>Pseudomonadati</taxon>
        <taxon>Pseudomonadota</taxon>
        <taxon>Gammaproteobacteria</taxon>
        <taxon>Alteromonadales</taxon>
        <taxon>Ferrimonadaceae</taxon>
        <taxon>Paraferrimonas</taxon>
    </lineage>
</organism>
<dbReference type="GO" id="GO:0006109">
    <property type="term" value="P:regulation of carbohydrate metabolic process"/>
    <property type="evidence" value="ECO:0007669"/>
    <property type="project" value="InterPro"/>
</dbReference>
<name>A0AA37VZY8_9GAMM</name>
<dbReference type="Pfam" id="PF02599">
    <property type="entry name" value="CsrA"/>
    <property type="match status" value="1"/>
</dbReference>
<protein>
    <recommendedName>
        <fullName evidence="8">Carbon storage regulator, CsrA</fullName>
    </recommendedName>
</protein>
<dbReference type="GO" id="GO:0005829">
    <property type="term" value="C:cytosol"/>
    <property type="evidence" value="ECO:0007669"/>
    <property type="project" value="TreeGrafter"/>
</dbReference>
<dbReference type="RefSeq" id="WP_095506080.1">
    <property type="nucleotide sequence ID" value="NZ_BSNC01000001.1"/>
</dbReference>
<keyword evidence="5" id="KW-0010">Activator</keyword>
<keyword evidence="3" id="KW-0810">Translation regulation</keyword>
<keyword evidence="1" id="KW-0963">Cytoplasm</keyword>
<keyword evidence="7" id="KW-1185">Reference proteome</keyword>